<dbReference type="Proteomes" id="UP000838756">
    <property type="component" value="Unassembled WGS sequence"/>
</dbReference>
<dbReference type="AlphaFoldDB" id="A0A8S4QMY6"/>
<accession>A0A8S4QMY6</accession>
<proteinExistence type="inferred from homology"/>
<evidence type="ECO:0000256" key="4">
    <source>
        <dbReference type="ARBA" id="ARBA00022692"/>
    </source>
</evidence>
<evidence type="ECO:0000256" key="7">
    <source>
        <dbReference type="ARBA" id="ARBA00047368"/>
    </source>
</evidence>
<keyword evidence="6 17" id="KW-0472">Membrane</keyword>
<feature type="non-terminal residue" evidence="18">
    <location>
        <position position="65"/>
    </location>
</feature>
<evidence type="ECO:0000256" key="10">
    <source>
        <dbReference type="ARBA" id="ARBA00048680"/>
    </source>
</evidence>
<evidence type="ECO:0000256" key="2">
    <source>
        <dbReference type="ARBA" id="ARBA00004127"/>
    </source>
</evidence>
<evidence type="ECO:0000256" key="8">
    <source>
        <dbReference type="ARBA" id="ARBA00047427"/>
    </source>
</evidence>
<evidence type="ECO:0000256" key="15">
    <source>
        <dbReference type="ARBA" id="ARBA00049322"/>
    </source>
</evidence>
<protein>
    <submittedName>
        <fullName evidence="18">Jg18168 protein</fullName>
    </submittedName>
</protein>
<keyword evidence="19" id="KW-1185">Reference proteome</keyword>
<comment type="catalytic activity">
    <reaction evidence="10">
        <text>12-octadecanoyloxy-octadecanoate + H2O = 12-hydroxyoctadecanoate + octadecanoate + H(+)</text>
        <dbReference type="Rhea" id="RHEA:52080"/>
        <dbReference type="ChEBI" id="CHEBI:15377"/>
        <dbReference type="ChEBI" id="CHEBI:15378"/>
        <dbReference type="ChEBI" id="CHEBI:25629"/>
        <dbReference type="ChEBI" id="CHEBI:84201"/>
        <dbReference type="ChEBI" id="CHEBI:136330"/>
    </reaction>
    <physiologicalReaction direction="left-to-right" evidence="10">
        <dbReference type="Rhea" id="RHEA:52081"/>
    </physiologicalReaction>
</comment>
<dbReference type="InterPro" id="IPR006838">
    <property type="entry name" value="ADTRP_AIG1"/>
</dbReference>
<comment type="catalytic activity">
    <reaction evidence="1">
        <text>9-(9Z-hexadecenoyloxy)-octadecanoate + H2O = (9Z)-hexadecenoate + 9-hydroxy-octadecanoate + H(+)</text>
        <dbReference type="Rhea" id="RHEA:52068"/>
        <dbReference type="ChEBI" id="CHEBI:15377"/>
        <dbReference type="ChEBI" id="CHEBI:15378"/>
        <dbReference type="ChEBI" id="CHEBI:32372"/>
        <dbReference type="ChEBI" id="CHEBI:136286"/>
        <dbReference type="ChEBI" id="CHEBI:136309"/>
    </reaction>
    <physiologicalReaction direction="left-to-right" evidence="1">
        <dbReference type="Rhea" id="RHEA:52069"/>
    </physiologicalReaction>
</comment>
<evidence type="ECO:0000256" key="17">
    <source>
        <dbReference type="SAM" id="Phobius"/>
    </source>
</evidence>
<dbReference type="Pfam" id="PF04750">
    <property type="entry name" value="Far-17a_AIG1"/>
    <property type="match status" value="1"/>
</dbReference>
<dbReference type="OrthoDB" id="1898221at2759"/>
<comment type="catalytic activity">
    <reaction evidence="11">
        <text>12-(9Z-octadecenoyloxy)-octadecanoate + H2O = 12-hydroxyoctadecanoate + (9Z)-octadecenoate + H(+)</text>
        <dbReference type="Rhea" id="RHEA:52060"/>
        <dbReference type="ChEBI" id="CHEBI:15377"/>
        <dbReference type="ChEBI" id="CHEBI:15378"/>
        <dbReference type="ChEBI" id="CHEBI:30823"/>
        <dbReference type="ChEBI" id="CHEBI:84201"/>
        <dbReference type="ChEBI" id="CHEBI:136302"/>
    </reaction>
    <physiologicalReaction direction="left-to-right" evidence="11">
        <dbReference type="Rhea" id="RHEA:52061"/>
    </physiologicalReaction>
</comment>
<comment type="catalytic activity">
    <reaction evidence="13">
        <text>9-octadecanoyloxy-octadecanoate + H2O = 9-hydroxy-octadecanoate + octadecanoate + H(+)</text>
        <dbReference type="Rhea" id="RHEA:52096"/>
        <dbReference type="ChEBI" id="CHEBI:15377"/>
        <dbReference type="ChEBI" id="CHEBI:15378"/>
        <dbReference type="ChEBI" id="CHEBI:25629"/>
        <dbReference type="ChEBI" id="CHEBI:136286"/>
        <dbReference type="ChEBI" id="CHEBI:136373"/>
    </reaction>
    <physiologicalReaction direction="left-to-right" evidence="13">
        <dbReference type="Rhea" id="RHEA:52097"/>
    </physiologicalReaction>
</comment>
<evidence type="ECO:0000313" key="18">
    <source>
        <dbReference type="EMBL" id="CAH2215953.1"/>
    </source>
</evidence>
<evidence type="ECO:0000256" key="5">
    <source>
        <dbReference type="ARBA" id="ARBA00022989"/>
    </source>
</evidence>
<comment type="catalytic activity">
    <reaction evidence="9">
        <text>9-hexadecanoyloxy-octadecanoate + H2O = 9-hydroxy-octadecanoate + hexadecanoate + H(+)</text>
        <dbReference type="Rhea" id="RHEA:52052"/>
        <dbReference type="ChEBI" id="CHEBI:7896"/>
        <dbReference type="ChEBI" id="CHEBI:15377"/>
        <dbReference type="ChEBI" id="CHEBI:15378"/>
        <dbReference type="ChEBI" id="CHEBI:83670"/>
        <dbReference type="ChEBI" id="CHEBI:136286"/>
    </reaction>
    <physiologicalReaction direction="left-to-right" evidence="9">
        <dbReference type="Rhea" id="RHEA:52053"/>
    </physiologicalReaction>
</comment>
<comment type="caution">
    <text evidence="18">The sequence shown here is derived from an EMBL/GenBank/DDBJ whole genome shotgun (WGS) entry which is preliminary data.</text>
</comment>
<comment type="similarity">
    <text evidence="3">Belongs to the AIG1 family.</text>
</comment>
<dbReference type="GO" id="GO:0016020">
    <property type="term" value="C:membrane"/>
    <property type="evidence" value="ECO:0007669"/>
    <property type="project" value="InterPro"/>
</dbReference>
<reference evidence="18" key="1">
    <citation type="submission" date="2022-03" db="EMBL/GenBank/DDBJ databases">
        <authorList>
            <person name="Lindestad O."/>
        </authorList>
    </citation>
    <scope>NUCLEOTIDE SEQUENCE</scope>
</reference>
<dbReference type="PROSITE" id="PS51257">
    <property type="entry name" value="PROKAR_LIPOPROTEIN"/>
    <property type="match status" value="1"/>
</dbReference>
<comment type="catalytic activity">
    <reaction evidence="7">
        <text>12-hexadecanoyloxy-octadecanoate + H2O = 12-hydroxyoctadecanoate + hexadecanoate + H(+)</text>
        <dbReference type="Rhea" id="RHEA:52056"/>
        <dbReference type="ChEBI" id="CHEBI:7896"/>
        <dbReference type="ChEBI" id="CHEBI:15377"/>
        <dbReference type="ChEBI" id="CHEBI:15378"/>
        <dbReference type="ChEBI" id="CHEBI:83677"/>
        <dbReference type="ChEBI" id="CHEBI:84201"/>
    </reaction>
    <physiologicalReaction direction="left-to-right" evidence="7">
        <dbReference type="Rhea" id="RHEA:52057"/>
    </physiologicalReaction>
</comment>
<evidence type="ECO:0000256" key="9">
    <source>
        <dbReference type="ARBA" id="ARBA00047863"/>
    </source>
</evidence>
<comment type="catalytic activity">
    <reaction evidence="14">
        <text>13-(9Z-octadecenoyloxy)-octadecanoate + H2O = 13-hydroxy-octadecanoate + (9Z)-octadecenoate + H(+)</text>
        <dbReference type="Rhea" id="RHEA:52064"/>
        <dbReference type="ChEBI" id="CHEBI:15377"/>
        <dbReference type="ChEBI" id="CHEBI:15378"/>
        <dbReference type="ChEBI" id="CHEBI:30823"/>
        <dbReference type="ChEBI" id="CHEBI:136303"/>
        <dbReference type="ChEBI" id="CHEBI:136304"/>
    </reaction>
    <physiologicalReaction direction="left-to-right" evidence="14">
        <dbReference type="Rhea" id="RHEA:52065"/>
    </physiologicalReaction>
</comment>
<name>A0A8S4QMY6_9NEOP</name>
<dbReference type="GO" id="GO:0012505">
    <property type="term" value="C:endomembrane system"/>
    <property type="evidence" value="ECO:0007669"/>
    <property type="project" value="UniProtKB-SubCell"/>
</dbReference>
<evidence type="ECO:0000256" key="11">
    <source>
        <dbReference type="ARBA" id="ARBA00048701"/>
    </source>
</evidence>
<evidence type="ECO:0000256" key="13">
    <source>
        <dbReference type="ARBA" id="ARBA00049221"/>
    </source>
</evidence>
<sequence length="65" mass="7423">MLRVLFHLLGAIQFSYGCYYDYTYVQIPSTSTTVTTFGGKFKYLTYLNAMLLTVYFTVAVINDLA</sequence>
<gene>
    <name evidence="18" type="primary">jg18168</name>
    <name evidence="18" type="ORF">PAEG_LOCUS4032</name>
</gene>
<evidence type="ECO:0000256" key="1">
    <source>
        <dbReference type="ARBA" id="ARBA00000923"/>
    </source>
</evidence>
<comment type="catalytic activity">
    <reaction evidence="16">
        <text>12-(9Z-hexadecenoyloxy)-octadecanoate + H2O = 12-hydroxyoctadecanoate + (9Z)-hexadecenoate + H(+)</text>
        <dbReference type="Rhea" id="RHEA:52072"/>
        <dbReference type="ChEBI" id="CHEBI:15377"/>
        <dbReference type="ChEBI" id="CHEBI:15378"/>
        <dbReference type="ChEBI" id="CHEBI:32372"/>
        <dbReference type="ChEBI" id="CHEBI:84201"/>
        <dbReference type="ChEBI" id="CHEBI:136312"/>
    </reaction>
    <physiologicalReaction direction="left-to-right" evidence="16">
        <dbReference type="Rhea" id="RHEA:52073"/>
    </physiologicalReaction>
</comment>
<comment type="catalytic activity">
    <reaction evidence="12">
        <text>9-(9Z-octadecenoyloxy)-octadecanoate + H2O = 9-hydroxy-octadecanoate + (9Z)-octadecenoate + H(+)</text>
        <dbReference type="Rhea" id="RHEA:52048"/>
        <dbReference type="ChEBI" id="CHEBI:15377"/>
        <dbReference type="ChEBI" id="CHEBI:15378"/>
        <dbReference type="ChEBI" id="CHEBI:30823"/>
        <dbReference type="ChEBI" id="CHEBI:136282"/>
        <dbReference type="ChEBI" id="CHEBI:136286"/>
    </reaction>
    <physiologicalReaction direction="left-to-right" evidence="12">
        <dbReference type="Rhea" id="RHEA:52049"/>
    </physiologicalReaction>
</comment>
<evidence type="ECO:0000256" key="12">
    <source>
        <dbReference type="ARBA" id="ARBA00048800"/>
    </source>
</evidence>
<comment type="catalytic activity">
    <reaction evidence="8">
        <text>13-octadecanoyloxy-octadecanoate + H2O = 13-hydroxy-octadecanoate + octadecanoate + H(+)</text>
        <dbReference type="Rhea" id="RHEA:52084"/>
        <dbReference type="ChEBI" id="CHEBI:15377"/>
        <dbReference type="ChEBI" id="CHEBI:15378"/>
        <dbReference type="ChEBI" id="CHEBI:25629"/>
        <dbReference type="ChEBI" id="CHEBI:136304"/>
        <dbReference type="ChEBI" id="CHEBI:136335"/>
    </reaction>
    <physiologicalReaction direction="left-to-right" evidence="8">
        <dbReference type="Rhea" id="RHEA:52085"/>
    </physiologicalReaction>
</comment>
<evidence type="ECO:0000256" key="16">
    <source>
        <dbReference type="ARBA" id="ARBA00049428"/>
    </source>
</evidence>
<evidence type="ECO:0000256" key="6">
    <source>
        <dbReference type="ARBA" id="ARBA00023136"/>
    </source>
</evidence>
<organism evidence="18 19">
    <name type="scientific">Pararge aegeria aegeria</name>
    <dbReference type="NCBI Taxonomy" id="348720"/>
    <lineage>
        <taxon>Eukaryota</taxon>
        <taxon>Metazoa</taxon>
        <taxon>Ecdysozoa</taxon>
        <taxon>Arthropoda</taxon>
        <taxon>Hexapoda</taxon>
        <taxon>Insecta</taxon>
        <taxon>Pterygota</taxon>
        <taxon>Neoptera</taxon>
        <taxon>Endopterygota</taxon>
        <taxon>Lepidoptera</taxon>
        <taxon>Glossata</taxon>
        <taxon>Ditrysia</taxon>
        <taxon>Papilionoidea</taxon>
        <taxon>Nymphalidae</taxon>
        <taxon>Satyrinae</taxon>
        <taxon>Satyrini</taxon>
        <taxon>Parargina</taxon>
        <taxon>Pararge</taxon>
    </lineage>
</organism>
<evidence type="ECO:0000256" key="14">
    <source>
        <dbReference type="ARBA" id="ARBA00049296"/>
    </source>
</evidence>
<keyword evidence="4 17" id="KW-0812">Transmembrane</keyword>
<keyword evidence="5 17" id="KW-1133">Transmembrane helix</keyword>
<dbReference type="EMBL" id="CAKXAJ010013494">
    <property type="protein sequence ID" value="CAH2215953.1"/>
    <property type="molecule type" value="Genomic_DNA"/>
</dbReference>
<evidence type="ECO:0000313" key="19">
    <source>
        <dbReference type="Proteomes" id="UP000838756"/>
    </source>
</evidence>
<evidence type="ECO:0000256" key="3">
    <source>
        <dbReference type="ARBA" id="ARBA00009300"/>
    </source>
</evidence>
<feature type="transmembrane region" description="Helical" evidence="17">
    <location>
        <begin position="41"/>
        <end position="61"/>
    </location>
</feature>
<comment type="catalytic activity">
    <reaction evidence="15">
        <text>13-(9Z-hexadecenoyloxy)-octadecanoate + H2O = 13-hydroxy-octadecanoate + (9Z)-hexadecenoate + H(+)</text>
        <dbReference type="Rhea" id="RHEA:52076"/>
        <dbReference type="ChEBI" id="CHEBI:15377"/>
        <dbReference type="ChEBI" id="CHEBI:15378"/>
        <dbReference type="ChEBI" id="CHEBI:32372"/>
        <dbReference type="ChEBI" id="CHEBI:136304"/>
        <dbReference type="ChEBI" id="CHEBI:136315"/>
    </reaction>
    <physiologicalReaction direction="left-to-right" evidence="15">
        <dbReference type="Rhea" id="RHEA:52077"/>
    </physiologicalReaction>
</comment>
<comment type="subcellular location">
    <subcellularLocation>
        <location evidence="2">Endomembrane system</location>
        <topology evidence="2">Multi-pass membrane protein</topology>
    </subcellularLocation>
</comment>